<dbReference type="InterPro" id="IPR051913">
    <property type="entry name" value="GH2_Domain-Containing"/>
</dbReference>
<evidence type="ECO:0000259" key="3">
    <source>
        <dbReference type="Pfam" id="PF00703"/>
    </source>
</evidence>
<accession>A0ABV1CKG4</accession>
<evidence type="ECO:0000259" key="4">
    <source>
        <dbReference type="Pfam" id="PF02836"/>
    </source>
</evidence>
<dbReference type="Pfam" id="PF02836">
    <property type="entry name" value="Glyco_hydro_2_C"/>
    <property type="match status" value="1"/>
</dbReference>
<evidence type="ECO:0000313" key="7">
    <source>
        <dbReference type="Proteomes" id="UP001470752"/>
    </source>
</evidence>
<reference evidence="6 7" key="1">
    <citation type="submission" date="2024-04" db="EMBL/GenBank/DDBJ databases">
        <title>Human intestinal bacterial collection.</title>
        <authorList>
            <person name="Pauvert C."/>
            <person name="Hitch T.C.A."/>
            <person name="Clavel T."/>
        </authorList>
    </citation>
    <scope>NUCLEOTIDE SEQUENCE [LARGE SCALE GENOMIC DNA]</scope>
    <source>
        <strain evidence="6 7">CLA-AA-H161</strain>
    </source>
</reference>
<proteinExistence type="inferred from homology"/>
<dbReference type="InterPro" id="IPR006104">
    <property type="entry name" value="Glyco_hydro_2_N"/>
</dbReference>
<dbReference type="RefSeq" id="WP_349082460.1">
    <property type="nucleotide sequence ID" value="NZ_JBBNFW010000099.1"/>
</dbReference>
<dbReference type="Pfam" id="PF02837">
    <property type="entry name" value="Glyco_hydro_2_N"/>
    <property type="match status" value="1"/>
</dbReference>
<dbReference type="InterPro" id="IPR036156">
    <property type="entry name" value="Beta-gal/glucu_dom_sf"/>
</dbReference>
<dbReference type="SUPFAM" id="SSF49303">
    <property type="entry name" value="beta-Galactosidase/glucuronidase domain"/>
    <property type="match status" value="1"/>
</dbReference>
<name>A0ABV1CKG4_9FIRM</name>
<dbReference type="InterPro" id="IPR006103">
    <property type="entry name" value="Glyco_hydro_2_cat"/>
</dbReference>
<comment type="caution">
    <text evidence="6">The sequence shown here is derived from an EMBL/GenBank/DDBJ whole genome shotgun (WGS) entry which is preliminary data.</text>
</comment>
<feature type="region of interest" description="Disordered" evidence="2">
    <location>
        <begin position="227"/>
        <end position="249"/>
    </location>
</feature>
<dbReference type="InterPro" id="IPR017853">
    <property type="entry name" value="GH"/>
</dbReference>
<dbReference type="SUPFAM" id="SSF51445">
    <property type="entry name" value="(Trans)glycosidases"/>
    <property type="match status" value="1"/>
</dbReference>
<dbReference type="Pfam" id="PF00703">
    <property type="entry name" value="Glyco_hydro_2"/>
    <property type="match status" value="1"/>
</dbReference>
<feature type="domain" description="Glycoside hydrolase family 2 catalytic" evidence="4">
    <location>
        <begin position="375"/>
        <end position="521"/>
    </location>
</feature>
<dbReference type="Gene3D" id="3.20.20.80">
    <property type="entry name" value="Glycosidases"/>
    <property type="match status" value="1"/>
</dbReference>
<dbReference type="EMBL" id="JBBNFW010000099">
    <property type="protein sequence ID" value="MEQ2411967.1"/>
    <property type="molecule type" value="Genomic_DNA"/>
</dbReference>
<sequence length="642" mass="73905">MKNLDTIWTSQAADGQTLKEYPRPGMVRGRWINLNGMWDYLITDSRILPWQFYENEYFPFDGQILVPFSPEAPLSQVNRQLLPDETLWYSRVIQLPEGSFDPTCQRLLLHFGAVDQICSVYINGKFVTYHKGGYLPFSADITDFVGENLVISILISVRDFSDTSYHARGKQQLERGGMFYTAQSGIWQTVWMEIVPEDYIRDLRITPDFDNGHVKIRMRTECPDNRYGTGNASYDVQPDSDKTSSDSCEDAKGSVHASALCRIYPPVYLDADGVTDELCQQPITEAFLKPGKEISIPVPAKYQKHWSPEKPWLYPVSIEYGEDRVLTYFALRKCDVQMAEDRYPRFFLNHEPYFQSGVLDQGYWPDGLYTAPSDEALIYDIRAMKDLGFNMLRKHGKIEADRWYFHCDRMGMLVWQDMPNGGSSYHHWFVTYLATLLNWMRIPVKDIHAKLLSRTDEDGRQEYVDDILGMIRALYNHPSIVTWIPFNEGWGQFSTKQVTNMIHKLDSSRLVDSASGWFDQGCGDINSLHYYFLGLPIPRSKRVLALSEFGGYSLRIPEHSACKNTYGYKKFTTSDGLTSGFAHLMEDTIVPSVKKGYSAAIYTQLSDIEEEVNGLITYDRKKVKMNPLIVQKWNARIKKALK</sequence>
<evidence type="ECO:0000256" key="2">
    <source>
        <dbReference type="SAM" id="MobiDB-lite"/>
    </source>
</evidence>
<gene>
    <name evidence="6" type="ORF">AAAX94_02780</name>
</gene>
<dbReference type="InterPro" id="IPR006102">
    <property type="entry name" value="Ig-like_GH2"/>
</dbReference>
<evidence type="ECO:0000259" key="5">
    <source>
        <dbReference type="Pfam" id="PF02837"/>
    </source>
</evidence>
<dbReference type="PANTHER" id="PTHR42732:SF2">
    <property type="entry name" value="BETA-MANNOSIDASE"/>
    <property type="match status" value="1"/>
</dbReference>
<dbReference type="Gene3D" id="2.60.120.260">
    <property type="entry name" value="Galactose-binding domain-like"/>
    <property type="match status" value="1"/>
</dbReference>
<feature type="domain" description="Glycosyl hydrolases family 2 sugar binding" evidence="5">
    <location>
        <begin position="85"/>
        <end position="167"/>
    </location>
</feature>
<dbReference type="InterPro" id="IPR008979">
    <property type="entry name" value="Galactose-bd-like_sf"/>
</dbReference>
<dbReference type="Proteomes" id="UP001470752">
    <property type="component" value="Unassembled WGS sequence"/>
</dbReference>
<dbReference type="SUPFAM" id="SSF49785">
    <property type="entry name" value="Galactose-binding domain-like"/>
    <property type="match status" value="1"/>
</dbReference>
<evidence type="ECO:0000256" key="1">
    <source>
        <dbReference type="ARBA" id="ARBA00007401"/>
    </source>
</evidence>
<feature type="compositionally biased region" description="Basic and acidic residues" evidence="2">
    <location>
        <begin position="239"/>
        <end position="249"/>
    </location>
</feature>
<dbReference type="PANTHER" id="PTHR42732">
    <property type="entry name" value="BETA-GALACTOSIDASE"/>
    <property type="match status" value="1"/>
</dbReference>
<comment type="similarity">
    <text evidence="1">Belongs to the glycosyl hydrolase 2 family.</text>
</comment>
<feature type="domain" description="Glycoside hydrolase family 2 immunoglobulin-like beta-sandwich" evidence="3">
    <location>
        <begin position="199"/>
        <end position="332"/>
    </location>
</feature>
<protein>
    <submittedName>
        <fullName evidence="6">Sugar-binding domain-containing protein</fullName>
    </submittedName>
</protein>
<organism evidence="6 7">
    <name type="scientific">Blautia acetigignens</name>
    <dbReference type="NCBI Taxonomy" id="2981783"/>
    <lineage>
        <taxon>Bacteria</taxon>
        <taxon>Bacillati</taxon>
        <taxon>Bacillota</taxon>
        <taxon>Clostridia</taxon>
        <taxon>Lachnospirales</taxon>
        <taxon>Lachnospiraceae</taxon>
        <taxon>Blautia</taxon>
    </lineage>
</organism>
<evidence type="ECO:0000313" key="6">
    <source>
        <dbReference type="EMBL" id="MEQ2411967.1"/>
    </source>
</evidence>
<keyword evidence="7" id="KW-1185">Reference proteome</keyword>